<feature type="compositionally biased region" description="Pro residues" evidence="1">
    <location>
        <begin position="43"/>
        <end position="52"/>
    </location>
</feature>
<accession>A0ABP3E4U3</accession>
<protein>
    <recommendedName>
        <fullName evidence="5">Integral membrane protein</fullName>
    </recommendedName>
</protein>
<feature type="transmembrane region" description="Helical" evidence="2">
    <location>
        <begin position="185"/>
        <end position="203"/>
    </location>
</feature>
<feature type="transmembrane region" description="Helical" evidence="2">
    <location>
        <begin position="543"/>
        <end position="564"/>
    </location>
</feature>
<evidence type="ECO:0000256" key="1">
    <source>
        <dbReference type="SAM" id="MobiDB-lite"/>
    </source>
</evidence>
<feature type="transmembrane region" description="Helical" evidence="2">
    <location>
        <begin position="372"/>
        <end position="396"/>
    </location>
</feature>
<feature type="transmembrane region" description="Helical" evidence="2">
    <location>
        <begin position="502"/>
        <end position="523"/>
    </location>
</feature>
<evidence type="ECO:0000313" key="4">
    <source>
        <dbReference type="Proteomes" id="UP001500967"/>
    </source>
</evidence>
<dbReference type="Proteomes" id="UP001500967">
    <property type="component" value="Unassembled WGS sequence"/>
</dbReference>
<sequence length="757" mass="79978">MPKVVELLVHGVGGATPIEQLDDPSPTRVSGDATVGFYRHKSPPPGVTPPDVLPGTGADAPGERSAAVRSGLVQEAYCWSGLTSASASRAAWLILLPFTLVNAAAWMRPTGPPGAVSRLGRATHDAVSRLLALSLTGTFLLAAGGVGIDLIGWQCAARPQCGSHWSVLAFLAAPESWAHPAGRRLALTALVPLALLGLLWFLARRSWVAYESVRFRVDVAEGDGGLSEPGFWEGEYQVGRLRTLHVSLGVGTVALMLTVPALTVDGDSTAGRVLLGVILAVLALVVVATAAQGGTRAVPGLPVLRLAAFAVLVASVVYVLAPHDWPGPGHRLPGYGTLLMLWVAGQLVLLVASVVAVTLIGRASRGQMLRGFVTPVFAALALFTGIAYSAAVLTRVSDWLGHVEGTTMLLARPPAVVSWAAVAFGIEIVLVVLLVLYLVVRVTWRVRRGWRAVLAEYDVVPTAPATPGSGPVPEVSSRARGQAKKIVRMRAIAMLTESAGRYLAILIAPLVALALYGVVATLATWATPPTPATYSGRSGVVTLLYNAGSWVVGVSAVGLVTLVWQAYRNEALRKVVGVLWDLGTFWPRAAHPLAPPCYGERCVPELVARVTQLTEQGHGVVVSGHSQGSVLAAATLLKLPASRASQVALLTHGSPLQRLYGRFFPAYFSGAQLAGLAARLPRWRNLWRLTDPIGGPIDPVERHGPLRDPVQFFPTAYEVAYPPVRWHLDYPLDTAYGDELAAAAEAVKPQTGVSRAE</sequence>
<dbReference type="SUPFAM" id="SSF53474">
    <property type="entry name" value="alpha/beta-Hydrolases"/>
    <property type="match status" value="1"/>
</dbReference>
<proteinExistence type="predicted"/>
<keyword evidence="4" id="KW-1185">Reference proteome</keyword>
<dbReference type="EMBL" id="BAAAGX010000015">
    <property type="protein sequence ID" value="GAA0249753.1"/>
    <property type="molecule type" value="Genomic_DNA"/>
</dbReference>
<feature type="transmembrane region" description="Helical" evidence="2">
    <location>
        <begin position="270"/>
        <end position="291"/>
    </location>
</feature>
<keyword evidence="2" id="KW-0472">Membrane</keyword>
<comment type="caution">
    <text evidence="3">The sequence shown here is derived from an EMBL/GenBank/DDBJ whole genome shotgun (WGS) entry which is preliminary data.</text>
</comment>
<keyword evidence="2" id="KW-1133">Transmembrane helix</keyword>
<feature type="transmembrane region" description="Helical" evidence="2">
    <location>
        <begin position="130"/>
        <end position="153"/>
    </location>
</feature>
<feature type="transmembrane region" description="Helical" evidence="2">
    <location>
        <begin position="303"/>
        <end position="321"/>
    </location>
</feature>
<dbReference type="InterPro" id="IPR029058">
    <property type="entry name" value="AB_hydrolase_fold"/>
</dbReference>
<keyword evidence="2" id="KW-0812">Transmembrane</keyword>
<evidence type="ECO:0000256" key="2">
    <source>
        <dbReference type="SAM" id="Phobius"/>
    </source>
</evidence>
<name>A0ABP3E4U3_9ACTN</name>
<feature type="transmembrane region" description="Helical" evidence="2">
    <location>
        <begin position="244"/>
        <end position="264"/>
    </location>
</feature>
<feature type="transmembrane region" description="Helical" evidence="2">
    <location>
        <begin position="341"/>
        <end position="360"/>
    </location>
</feature>
<feature type="region of interest" description="Disordered" evidence="1">
    <location>
        <begin position="37"/>
        <end position="63"/>
    </location>
</feature>
<evidence type="ECO:0000313" key="3">
    <source>
        <dbReference type="EMBL" id="GAA0249753.1"/>
    </source>
</evidence>
<evidence type="ECO:0008006" key="5">
    <source>
        <dbReference type="Google" id="ProtNLM"/>
    </source>
</evidence>
<gene>
    <name evidence="3" type="ORF">GCM10009539_38720</name>
</gene>
<organism evidence="3 4">
    <name type="scientific">Cryptosporangium japonicum</name>
    <dbReference type="NCBI Taxonomy" id="80872"/>
    <lineage>
        <taxon>Bacteria</taxon>
        <taxon>Bacillati</taxon>
        <taxon>Actinomycetota</taxon>
        <taxon>Actinomycetes</taxon>
        <taxon>Cryptosporangiales</taxon>
        <taxon>Cryptosporangiaceae</taxon>
        <taxon>Cryptosporangium</taxon>
    </lineage>
</organism>
<feature type="transmembrane region" description="Helical" evidence="2">
    <location>
        <begin position="416"/>
        <end position="440"/>
    </location>
</feature>
<reference evidence="4" key="1">
    <citation type="journal article" date="2019" name="Int. J. Syst. Evol. Microbiol.">
        <title>The Global Catalogue of Microorganisms (GCM) 10K type strain sequencing project: providing services to taxonomists for standard genome sequencing and annotation.</title>
        <authorList>
            <consortium name="The Broad Institute Genomics Platform"/>
            <consortium name="The Broad Institute Genome Sequencing Center for Infectious Disease"/>
            <person name="Wu L."/>
            <person name="Ma J."/>
        </authorList>
    </citation>
    <scope>NUCLEOTIDE SEQUENCE [LARGE SCALE GENOMIC DNA]</scope>
    <source>
        <strain evidence="4">JCM 10425</strain>
    </source>
</reference>